<name>A0AA35QXF5_GEOBA</name>
<dbReference type="PANTHER" id="PTHR16797:SF4">
    <property type="entry name" value="40-KDA HUNTINGTIN-ASSOCIATED PROTEIN"/>
    <property type="match status" value="1"/>
</dbReference>
<dbReference type="PANTHER" id="PTHR16797">
    <property type="entry name" value="FACTOR VIII-ASSOCIATED GENE 1"/>
    <property type="match status" value="1"/>
</dbReference>
<dbReference type="Gene3D" id="1.25.40.10">
    <property type="entry name" value="Tetratricopeptide repeat domain"/>
    <property type="match status" value="1"/>
</dbReference>
<dbReference type="AlphaFoldDB" id="A0AA35QXF5"/>
<protein>
    <submittedName>
        <fullName evidence="1">40-kDa huntingtin-associated protein</fullName>
    </submittedName>
</protein>
<comment type="caution">
    <text evidence="1">The sequence shown here is derived from an EMBL/GenBank/DDBJ whole genome shotgun (WGS) entry which is preliminary data.</text>
</comment>
<reference evidence="1" key="1">
    <citation type="submission" date="2023-03" db="EMBL/GenBank/DDBJ databases">
        <authorList>
            <person name="Steffen K."/>
            <person name="Cardenas P."/>
        </authorList>
    </citation>
    <scope>NUCLEOTIDE SEQUENCE</scope>
</reference>
<feature type="non-terminal residue" evidence="1">
    <location>
        <position position="146"/>
    </location>
</feature>
<dbReference type="GO" id="GO:0005769">
    <property type="term" value="C:early endosome"/>
    <property type="evidence" value="ECO:0007669"/>
    <property type="project" value="TreeGrafter"/>
</dbReference>
<proteinExistence type="predicted"/>
<dbReference type="InterPro" id="IPR039494">
    <property type="entry name" value="F8A"/>
</dbReference>
<keyword evidence="2" id="KW-1185">Reference proteome</keyword>
<dbReference type="GO" id="GO:0099518">
    <property type="term" value="P:vesicle cytoskeletal trafficking"/>
    <property type="evidence" value="ECO:0007669"/>
    <property type="project" value="TreeGrafter"/>
</dbReference>
<evidence type="ECO:0000313" key="2">
    <source>
        <dbReference type="Proteomes" id="UP001174909"/>
    </source>
</evidence>
<dbReference type="EMBL" id="CASHTH010000248">
    <property type="protein sequence ID" value="CAI7995524.1"/>
    <property type="molecule type" value="Genomic_DNA"/>
</dbReference>
<sequence>EERDTIASARHGSLGPKRTRVVRSLSGHLCQLRKRFMKKPNVKEASEDYGKLANRLKNEDNPHYSSMCFQAMAKCDRLMGDSSGEAEAWANAGRQFSGRRAAFSAQHARTGRVMMLESTALSWPLTLMRERRWCNGSHVLLELAGN</sequence>
<dbReference type="InterPro" id="IPR011990">
    <property type="entry name" value="TPR-like_helical_dom_sf"/>
</dbReference>
<organism evidence="1 2">
    <name type="scientific">Geodia barretti</name>
    <name type="common">Barrett's horny sponge</name>
    <dbReference type="NCBI Taxonomy" id="519541"/>
    <lineage>
        <taxon>Eukaryota</taxon>
        <taxon>Metazoa</taxon>
        <taxon>Porifera</taxon>
        <taxon>Demospongiae</taxon>
        <taxon>Heteroscleromorpha</taxon>
        <taxon>Tetractinellida</taxon>
        <taxon>Astrophorina</taxon>
        <taxon>Geodiidae</taxon>
        <taxon>Geodia</taxon>
    </lineage>
</organism>
<evidence type="ECO:0000313" key="1">
    <source>
        <dbReference type="EMBL" id="CAI7995524.1"/>
    </source>
</evidence>
<accession>A0AA35QXF5</accession>
<dbReference type="Proteomes" id="UP001174909">
    <property type="component" value="Unassembled WGS sequence"/>
</dbReference>
<gene>
    <name evidence="1" type="ORF">GBAR_LOCUS1705</name>
</gene>